<gene>
    <name evidence="2" type="ORF">ASZ90_019052</name>
</gene>
<organism evidence="2">
    <name type="scientific">hydrocarbon metagenome</name>
    <dbReference type="NCBI Taxonomy" id="938273"/>
    <lineage>
        <taxon>unclassified sequences</taxon>
        <taxon>metagenomes</taxon>
        <taxon>ecological metagenomes</taxon>
    </lineage>
</organism>
<proteinExistence type="predicted"/>
<feature type="region of interest" description="Disordered" evidence="1">
    <location>
        <begin position="41"/>
        <end position="93"/>
    </location>
</feature>
<comment type="caution">
    <text evidence="2">The sequence shown here is derived from an EMBL/GenBank/DDBJ whole genome shotgun (WGS) entry which is preliminary data.</text>
</comment>
<sequence length="107" mass="12043">MTIRSLDMQVLVQKVGEVARIQQTEQSGAHRQQQEFAQAINAQTTKNSQTTREVDQNKAELNANRDKEEHKKKSKKEAGKKTGTNDESIAADFLIDPEKGHNVDIKI</sequence>
<reference evidence="2" key="1">
    <citation type="journal article" date="2015" name="Proc. Natl. Acad. Sci. U.S.A.">
        <title>Networks of energetic and metabolic interactions define dynamics in microbial communities.</title>
        <authorList>
            <person name="Embree M."/>
            <person name="Liu J.K."/>
            <person name="Al-Bassam M.M."/>
            <person name="Zengler K."/>
        </authorList>
    </citation>
    <scope>NUCLEOTIDE SEQUENCE</scope>
</reference>
<protein>
    <submittedName>
        <fullName evidence="2">Uncharacterized protein</fullName>
    </submittedName>
</protein>
<evidence type="ECO:0000313" key="2">
    <source>
        <dbReference type="EMBL" id="KUG03619.1"/>
    </source>
</evidence>
<evidence type="ECO:0000256" key="1">
    <source>
        <dbReference type="SAM" id="MobiDB-lite"/>
    </source>
</evidence>
<dbReference type="AlphaFoldDB" id="A0A0W8E5I3"/>
<name>A0A0W8E5I3_9ZZZZ</name>
<feature type="compositionally biased region" description="Basic and acidic residues" evidence="1">
    <location>
        <begin position="52"/>
        <end position="84"/>
    </location>
</feature>
<accession>A0A0W8E5I3</accession>
<dbReference type="EMBL" id="LNQE01001877">
    <property type="protein sequence ID" value="KUG03619.1"/>
    <property type="molecule type" value="Genomic_DNA"/>
</dbReference>
<feature type="compositionally biased region" description="Polar residues" evidence="1">
    <location>
        <begin position="41"/>
        <end position="51"/>
    </location>
</feature>